<evidence type="ECO:0000256" key="5">
    <source>
        <dbReference type="ARBA" id="ARBA00023125"/>
    </source>
</evidence>
<comment type="subcellular location">
    <subcellularLocation>
        <location evidence="1">Membrane</location>
        <topology evidence="1">Multi-pass membrane protein</topology>
    </subcellularLocation>
</comment>
<keyword evidence="8" id="KW-0539">Nucleus</keyword>
<dbReference type="GO" id="GO:0015171">
    <property type="term" value="F:amino acid transmembrane transporter activity"/>
    <property type="evidence" value="ECO:0007669"/>
    <property type="project" value="TreeGrafter"/>
</dbReference>
<dbReference type="PANTHER" id="PTHR43341:SF6">
    <property type="entry name" value="AMINO ACID TRANSPORTER (EUROFUNG)"/>
    <property type="match status" value="1"/>
</dbReference>
<dbReference type="GO" id="GO:0016020">
    <property type="term" value="C:membrane"/>
    <property type="evidence" value="ECO:0007669"/>
    <property type="project" value="UniProtKB-SubCell"/>
</dbReference>
<keyword evidence="7" id="KW-0804">Transcription</keyword>
<comment type="caution">
    <text evidence="11">The sequence shown here is derived from an EMBL/GenBank/DDBJ whole genome shotgun (WGS) entry which is preliminary data.</text>
</comment>
<accession>A0AAD6HA81</accession>
<protein>
    <submittedName>
        <fullName evidence="11">AAT family amino acid transporter</fullName>
    </submittedName>
</protein>
<keyword evidence="6 9" id="KW-0472">Membrane</keyword>
<evidence type="ECO:0000313" key="12">
    <source>
        <dbReference type="Proteomes" id="UP001215712"/>
    </source>
</evidence>
<dbReference type="Gene3D" id="1.20.1740.10">
    <property type="entry name" value="Amino acid/polyamine transporter I"/>
    <property type="match status" value="1"/>
</dbReference>
<organism evidence="11 12">
    <name type="scientific">Penicillium malachiteum</name>
    <dbReference type="NCBI Taxonomy" id="1324776"/>
    <lineage>
        <taxon>Eukaryota</taxon>
        <taxon>Fungi</taxon>
        <taxon>Dikarya</taxon>
        <taxon>Ascomycota</taxon>
        <taxon>Pezizomycotina</taxon>
        <taxon>Eurotiomycetes</taxon>
        <taxon>Eurotiomycetidae</taxon>
        <taxon>Eurotiales</taxon>
        <taxon>Aspergillaceae</taxon>
        <taxon>Penicillium</taxon>
    </lineage>
</organism>
<dbReference type="CDD" id="cd00067">
    <property type="entry name" value="GAL4"/>
    <property type="match status" value="1"/>
</dbReference>
<dbReference type="Proteomes" id="UP001215712">
    <property type="component" value="Unassembled WGS sequence"/>
</dbReference>
<evidence type="ECO:0000256" key="7">
    <source>
        <dbReference type="ARBA" id="ARBA00023163"/>
    </source>
</evidence>
<dbReference type="Gene3D" id="4.10.240.10">
    <property type="entry name" value="Zn(2)-C6 fungal-type DNA-binding domain"/>
    <property type="match status" value="1"/>
</dbReference>
<evidence type="ECO:0000313" key="11">
    <source>
        <dbReference type="EMBL" id="KAJ5700954.1"/>
    </source>
</evidence>
<dbReference type="InterPro" id="IPR004841">
    <property type="entry name" value="AA-permease/SLC12A_dom"/>
</dbReference>
<keyword evidence="2 9" id="KW-0812">Transmembrane</keyword>
<keyword evidence="4" id="KW-0805">Transcription regulation</keyword>
<gene>
    <name evidence="11" type="ORF">N7493_012000</name>
</gene>
<dbReference type="PROSITE" id="PS50048">
    <property type="entry name" value="ZN2_CY6_FUNGAL_2"/>
    <property type="match status" value="1"/>
</dbReference>
<evidence type="ECO:0000256" key="6">
    <source>
        <dbReference type="ARBA" id="ARBA00023136"/>
    </source>
</evidence>
<evidence type="ECO:0000259" key="10">
    <source>
        <dbReference type="PROSITE" id="PS50048"/>
    </source>
</evidence>
<name>A0AAD6HA81_9EURO</name>
<dbReference type="GO" id="GO:0000981">
    <property type="term" value="F:DNA-binding transcription factor activity, RNA polymerase II-specific"/>
    <property type="evidence" value="ECO:0007669"/>
    <property type="project" value="InterPro"/>
</dbReference>
<dbReference type="Pfam" id="PF00324">
    <property type="entry name" value="AA_permease"/>
    <property type="match status" value="1"/>
</dbReference>
<reference evidence="11" key="2">
    <citation type="submission" date="2023-01" db="EMBL/GenBank/DDBJ databases">
        <authorList>
            <person name="Petersen C."/>
        </authorList>
    </citation>
    <scope>NUCLEOTIDE SEQUENCE</scope>
    <source>
        <strain evidence="11">IBT 17514</strain>
    </source>
</reference>
<feature type="domain" description="Zn(2)-C6 fungal-type" evidence="10">
    <location>
        <begin position="189"/>
        <end position="218"/>
    </location>
</feature>
<dbReference type="GO" id="GO:0008270">
    <property type="term" value="F:zinc ion binding"/>
    <property type="evidence" value="ECO:0007669"/>
    <property type="project" value="InterPro"/>
</dbReference>
<dbReference type="EMBL" id="JAQJAN010000024">
    <property type="protein sequence ID" value="KAJ5700954.1"/>
    <property type="molecule type" value="Genomic_DNA"/>
</dbReference>
<proteinExistence type="predicted"/>
<dbReference type="Pfam" id="PF00172">
    <property type="entry name" value="Zn_clus"/>
    <property type="match status" value="1"/>
</dbReference>
<dbReference type="PANTHER" id="PTHR43341">
    <property type="entry name" value="AMINO ACID PERMEASE"/>
    <property type="match status" value="1"/>
</dbReference>
<reference evidence="11" key="1">
    <citation type="journal article" date="2023" name="IMA Fungus">
        <title>Comparative genomic study of the Penicillium genus elucidates a diverse pangenome and 15 lateral gene transfer events.</title>
        <authorList>
            <person name="Petersen C."/>
            <person name="Sorensen T."/>
            <person name="Nielsen M.R."/>
            <person name="Sondergaard T.E."/>
            <person name="Sorensen J.L."/>
            <person name="Fitzpatrick D.A."/>
            <person name="Frisvad J.C."/>
            <person name="Nielsen K.L."/>
        </authorList>
    </citation>
    <scope>NUCLEOTIDE SEQUENCE</scope>
    <source>
        <strain evidence="11">IBT 17514</strain>
    </source>
</reference>
<evidence type="ECO:0000256" key="2">
    <source>
        <dbReference type="ARBA" id="ARBA00022692"/>
    </source>
</evidence>
<sequence>MAAICVGVLVAYNDPTLVSVFLADDITGTAAATPFVIAMQNMKIEALPHIVNALLLTMIFSAGNCYMYCASRSLYGFALDGRAPSVLQKCTKKGVPIYCVFVAMCFLLLSLLSISNGSSEALTWLTSLITAGALINYIVICITYLAFYRACKVQNLDRRSFPYSKDKAHSKCVSESCQSMPLNANEFNRCIACRHSKIKCSGDDPCINCQRRDIRCEFTEGTSRVVVPDRLVYSHSRGTCIGY</sequence>
<dbReference type="SUPFAM" id="SSF57701">
    <property type="entry name" value="Zn2/Cys6 DNA-binding domain"/>
    <property type="match status" value="1"/>
</dbReference>
<evidence type="ECO:0000256" key="3">
    <source>
        <dbReference type="ARBA" id="ARBA00022989"/>
    </source>
</evidence>
<evidence type="ECO:0000256" key="9">
    <source>
        <dbReference type="SAM" id="Phobius"/>
    </source>
</evidence>
<dbReference type="InterPro" id="IPR001138">
    <property type="entry name" value="Zn2Cys6_DnaBD"/>
</dbReference>
<feature type="transmembrane region" description="Helical" evidence="9">
    <location>
        <begin position="121"/>
        <end position="148"/>
    </location>
</feature>
<keyword evidence="12" id="KW-1185">Reference proteome</keyword>
<dbReference type="GO" id="GO:0003677">
    <property type="term" value="F:DNA binding"/>
    <property type="evidence" value="ECO:0007669"/>
    <property type="project" value="UniProtKB-KW"/>
</dbReference>
<dbReference type="InterPro" id="IPR036864">
    <property type="entry name" value="Zn2-C6_fun-type_DNA-bd_sf"/>
</dbReference>
<dbReference type="InterPro" id="IPR050524">
    <property type="entry name" value="APC_YAT"/>
</dbReference>
<keyword evidence="5" id="KW-0238">DNA-binding</keyword>
<keyword evidence="3 9" id="KW-1133">Transmembrane helix</keyword>
<dbReference type="AlphaFoldDB" id="A0AAD6HA81"/>
<evidence type="ECO:0000256" key="1">
    <source>
        <dbReference type="ARBA" id="ARBA00004141"/>
    </source>
</evidence>
<evidence type="ECO:0000256" key="8">
    <source>
        <dbReference type="ARBA" id="ARBA00023242"/>
    </source>
</evidence>
<dbReference type="SMART" id="SM00066">
    <property type="entry name" value="GAL4"/>
    <property type="match status" value="1"/>
</dbReference>
<feature type="transmembrane region" description="Helical" evidence="9">
    <location>
        <begin position="95"/>
        <end position="115"/>
    </location>
</feature>
<feature type="transmembrane region" description="Helical" evidence="9">
    <location>
        <begin position="47"/>
        <end position="69"/>
    </location>
</feature>
<evidence type="ECO:0000256" key="4">
    <source>
        <dbReference type="ARBA" id="ARBA00023015"/>
    </source>
</evidence>